<evidence type="ECO:0000256" key="1">
    <source>
        <dbReference type="SAM" id="MobiDB-lite"/>
    </source>
</evidence>
<evidence type="ECO:0008006" key="5">
    <source>
        <dbReference type="Google" id="ProtNLM"/>
    </source>
</evidence>
<dbReference type="RefSeq" id="WP_165835835.1">
    <property type="nucleotide sequence ID" value="NZ_CBDERX010000066.1"/>
</dbReference>
<keyword evidence="2" id="KW-0812">Transmembrane</keyword>
<feature type="region of interest" description="Disordered" evidence="1">
    <location>
        <begin position="73"/>
        <end position="94"/>
    </location>
</feature>
<name>A0A2X0VMH5_9ACTO</name>
<evidence type="ECO:0000313" key="4">
    <source>
        <dbReference type="Proteomes" id="UP000250192"/>
    </source>
</evidence>
<feature type="transmembrane region" description="Helical" evidence="2">
    <location>
        <begin position="146"/>
        <end position="165"/>
    </location>
</feature>
<keyword evidence="2" id="KW-0472">Membrane</keyword>
<accession>A0A2X0VMH5</accession>
<dbReference type="AlphaFoldDB" id="A0A2X0VMH5"/>
<gene>
    <name evidence="3" type="ORF">NCTC9935_00605</name>
</gene>
<proteinExistence type="predicted"/>
<dbReference type="GeneID" id="93758072"/>
<evidence type="ECO:0000313" key="3">
    <source>
        <dbReference type="EMBL" id="SPT55112.1"/>
    </source>
</evidence>
<dbReference type="Proteomes" id="UP000250192">
    <property type="component" value="Unassembled WGS sequence"/>
</dbReference>
<feature type="transmembrane region" description="Helical" evidence="2">
    <location>
        <begin position="104"/>
        <end position="125"/>
    </location>
</feature>
<sequence>MTVSTTCSCPCVASVDPTRVAGFAAGVGATVAWYALPDYVRSRPLRGLVKAGLLGVLGWSMVAQLPEPSALTPYDDEDADCSKASPVAGEDPLDGVTEADPSELAVLAGAALGSAMITVGVERWLFRRGERRRAQGSRFAHTRQGLVLGGLEAALTALTFGAGAARERLSKG</sequence>
<dbReference type="EMBL" id="UAPR01000002">
    <property type="protein sequence ID" value="SPT55112.1"/>
    <property type="molecule type" value="Genomic_DNA"/>
</dbReference>
<organism evidence="3 4">
    <name type="scientific">Schaalia odontolytica</name>
    <dbReference type="NCBI Taxonomy" id="1660"/>
    <lineage>
        <taxon>Bacteria</taxon>
        <taxon>Bacillati</taxon>
        <taxon>Actinomycetota</taxon>
        <taxon>Actinomycetes</taxon>
        <taxon>Actinomycetales</taxon>
        <taxon>Actinomycetaceae</taxon>
        <taxon>Schaalia</taxon>
    </lineage>
</organism>
<keyword evidence="2" id="KW-1133">Transmembrane helix</keyword>
<reference evidence="3 4" key="1">
    <citation type="submission" date="2018-06" db="EMBL/GenBank/DDBJ databases">
        <authorList>
            <consortium name="Pathogen Informatics"/>
            <person name="Doyle S."/>
        </authorList>
    </citation>
    <scope>NUCLEOTIDE SEQUENCE [LARGE SCALE GENOMIC DNA]</scope>
    <source>
        <strain evidence="3 4">NCTC9935</strain>
    </source>
</reference>
<keyword evidence="4" id="KW-1185">Reference proteome</keyword>
<feature type="transmembrane region" description="Helical" evidence="2">
    <location>
        <begin position="20"/>
        <end position="36"/>
    </location>
</feature>
<protein>
    <recommendedName>
        <fullName evidence="5">Peptidase S9</fullName>
    </recommendedName>
</protein>
<evidence type="ECO:0000256" key="2">
    <source>
        <dbReference type="SAM" id="Phobius"/>
    </source>
</evidence>